<dbReference type="GO" id="GO:0003712">
    <property type="term" value="F:transcription coregulator activity"/>
    <property type="evidence" value="ECO:0007669"/>
    <property type="project" value="InterPro"/>
</dbReference>
<comment type="function">
    <text evidence="8">Component of the Mediator complex, a coactivator involved in the regulated transcription of nearly all RNA polymerase II-dependent genes. Mediator functions as a bridge to convey information from gene-specific regulatory proteins to the basal RNA polymerase II transcription machinery. Mediator is recruited to promoters by direct interactions with regulatory proteins and serves as a scaffold for the assembly of a functional preinitiation complex with RNA polymerase II and the general transcription factors.</text>
</comment>
<feature type="region of interest" description="Disordered" evidence="9">
    <location>
        <begin position="82"/>
        <end position="101"/>
    </location>
</feature>
<evidence type="ECO:0000256" key="5">
    <source>
        <dbReference type="ARBA" id="ARBA00023163"/>
    </source>
</evidence>
<evidence type="ECO:0000256" key="2">
    <source>
        <dbReference type="ARBA" id="ARBA00005635"/>
    </source>
</evidence>
<gene>
    <name evidence="8" type="primary">MED17</name>
    <name evidence="10" type="ORF">CNBG_2883</name>
</gene>
<dbReference type="PANTHER" id="PTHR13114:SF7">
    <property type="entry name" value="MEDIATOR OF RNA POLYMERASE II TRANSCRIPTION SUBUNIT 17"/>
    <property type="match status" value="1"/>
</dbReference>
<dbReference type="STRING" id="294750.A0A095C8U3"/>
<protein>
    <recommendedName>
        <fullName evidence="3 8">Mediator of RNA polymerase II transcription subunit 17</fullName>
    </recommendedName>
    <alternativeName>
        <fullName evidence="7 8">Mediator complex subunit 17</fullName>
    </alternativeName>
</protein>
<evidence type="ECO:0000256" key="1">
    <source>
        <dbReference type="ARBA" id="ARBA00004123"/>
    </source>
</evidence>
<dbReference type="VEuPathDB" id="FungiDB:CNBG_2883"/>
<evidence type="ECO:0000313" key="10">
    <source>
        <dbReference type="EMBL" id="KGB77045.1"/>
    </source>
</evidence>
<dbReference type="Pfam" id="PF10156">
    <property type="entry name" value="Med17"/>
    <property type="match status" value="1"/>
</dbReference>
<dbReference type="EMBL" id="CP025766">
    <property type="protein sequence ID" value="KGB77045.1"/>
    <property type="molecule type" value="Genomic_DNA"/>
</dbReference>
<evidence type="ECO:0000256" key="3">
    <source>
        <dbReference type="ARBA" id="ARBA00019610"/>
    </source>
</evidence>
<comment type="subunit">
    <text evidence="8">Component of the Mediator complex.</text>
</comment>
<evidence type="ECO:0000256" key="6">
    <source>
        <dbReference type="ARBA" id="ARBA00023242"/>
    </source>
</evidence>
<dbReference type="GO" id="GO:0070847">
    <property type="term" value="C:core mediator complex"/>
    <property type="evidence" value="ECO:0007669"/>
    <property type="project" value="TreeGrafter"/>
</dbReference>
<evidence type="ECO:0000256" key="7">
    <source>
        <dbReference type="ARBA" id="ARBA00032014"/>
    </source>
</evidence>
<name>A0A095C8U3_CRYD2</name>
<dbReference type="OMA" id="HENTEIQ"/>
<reference evidence="10 11" key="1">
    <citation type="journal article" date="2011" name="MBio">
        <title>Genome variation in Cryptococcus gattii, an emerging pathogen of immunocompetent hosts.</title>
        <authorList>
            <person name="D'Souza C.A."/>
            <person name="Kronstad J.W."/>
            <person name="Taylor G."/>
            <person name="Warren R."/>
            <person name="Yuen M."/>
            <person name="Hu G."/>
            <person name="Jung W.H."/>
            <person name="Sham A."/>
            <person name="Kidd S.E."/>
            <person name="Tangen K."/>
            <person name="Lee N."/>
            <person name="Zeilmaker T."/>
            <person name="Sawkins J."/>
            <person name="McVicker G."/>
            <person name="Shah S."/>
            <person name="Gnerre S."/>
            <person name="Griggs A."/>
            <person name="Zeng Q."/>
            <person name="Bartlett K."/>
            <person name="Li W."/>
            <person name="Wang X."/>
            <person name="Heitman J."/>
            <person name="Stajich J.E."/>
            <person name="Fraser J.A."/>
            <person name="Meyer W."/>
            <person name="Carter D."/>
            <person name="Schein J."/>
            <person name="Krzywinski M."/>
            <person name="Kwon-Chung K.J."/>
            <person name="Varma A."/>
            <person name="Wang J."/>
            <person name="Brunham R."/>
            <person name="Fyfe M."/>
            <person name="Ouellette B.F."/>
            <person name="Siddiqui A."/>
            <person name="Marra M."/>
            <person name="Jones S."/>
            <person name="Holt R."/>
            <person name="Birren B.W."/>
            <person name="Galagan J.E."/>
            <person name="Cuomo C.A."/>
        </authorList>
    </citation>
    <scope>NUCLEOTIDE SEQUENCE [LARGE SCALE GENOMIC DNA]</scope>
    <source>
        <strain evidence="10 11">R265</strain>
    </source>
</reference>
<evidence type="ECO:0000256" key="9">
    <source>
        <dbReference type="SAM" id="MobiDB-lite"/>
    </source>
</evidence>
<dbReference type="HOGENOM" id="CLU_410031_0_0_1"/>
<evidence type="ECO:0000256" key="8">
    <source>
        <dbReference type="RuleBase" id="RU364140"/>
    </source>
</evidence>
<sequence length="664" mass="73385">MNGSSEQRSSSNIAFEDLRLSIDPTTISLALGEKHVKSIEGDGTLVYDEHKMPDAKLTEQLERIWNEYPSGLLEITEQKLERLPPDENANKPQEEGVDEAKKHDPFSMMTYEEMEKLRSEVFLQLNDARNELWFVLELAKTLSLSSSFTTQPPPPPTALHQKKGKAKPAPPALTTLPSIPGEPPILPPGTFSTTLSEFPTKPLHAQIYELEQLLQAKQIALNECQGLIDGAVGELRLMAHAGDRFWKDIRNLKEGEGGRGKWAVVPKPDFGRVGGKGEKAKDVIIPYAIDEAPSGTRARCLAGFDLDPTKKNGLTFGDRHHLRLRATLRDDSGSIISSTPAEVEDQSDVRAMMDAVQMEAFDEDLFNEIRFVAARIPKSDIEPQCVSFPVADKVLSFELYNTRSPSSSPTSPICDVIISSIRLSLLNIQRQRKINLVSPSQNLTSPVPSILQPIIDTLRFRQLCSVVSSTLNEFDRTLRNARLDSRIEKELLKDGQDEVKEMREVLLGKRGAEVLTGKYSLGIDDSYAIIVGVFAPYSTIVHLSSISFPLANPHELSQVVSDDLSVQLLRLAARHLHGKLADEHKEGLYCDTLEEVIRIGEIALLRLSIPAPFHAICGSVESERISVPAYDSRQSGVGVFAWLDTVTQSIENSLSSNGSATQIS</sequence>
<keyword evidence="8" id="KW-0010">Activator</keyword>
<accession>A0A095C8U3</accession>
<proteinExistence type="inferred from homology"/>
<keyword evidence="6 8" id="KW-0539">Nucleus</keyword>
<dbReference type="AlphaFoldDB" id="A0A095C8U3"/>
<feature type="region of interest" description="Disordered" evidence="9">
    <location>
        <begin position="147"/>
        <end position="169"/>
    </location>
</feature>
<reference evidence="10 11" key="2">
    <citation type="journal article" date="2018" name="Proc. Natl. Acad. Sci.">
        <title>RNAi is a critical determinant of centromere evolution in closely related fungi.</title>
        <authorList>
            <person name="Yadav V."/>
            <person name="Sun S."/>
            <person name="Billmyre R.B."/>
            <person name="Thimmappa B.C."/>
            <person name="Shea T."/>
            <person name="Lintner R."/>
            <person name="Bakkeren G."/>
            <person name="Cuomo C.A."/>
            <person name="Heitman J."/>
            <person name="Sanyal K."/>
        </authorList>
    </citation>
    <scope>NUCLEOTIDE SEQUENCE [LARGE SCALE GENOMIC DNA]</scope>
    <source>
        <strain evidence="10 11">R265</strain>
    </source>
</reference>
<evidence type="ECO:0000313" key="11">
    <source>
        <dbReference type="Proteomes" id="UP000029445"/>
    </source>
</evidence>
<keyword evidence="4 8" id="KW-0805">Transcription regulation</keyword>
<dbReference type="PANTHER" id="PTHR13114">
    <property type="entry name" value="MEDIATOR OF RNA POLYMERASE II TRANSCRIPTION SUBUNIT 17"/>
    <property type="match status" value="1"/>
</dbReference>
<dbReference type="InterPro" id="IPR019313">
    <property type="entry name" value="Mediator_Med17"/>
</dbReference>
<keyword evidence="5 8" id="KW-0804">Transcription</keyword>
<comment type="similarity">
    <text evidence="2 8">Belongs to the Mediator complex subunit 17 family.</text>
</comment>
<dbReference type="GO" id="GO:0006357">
    <property type="term" value="P:regulation of transcription by RNA polymerase II"/>
    <property type="evidence" value="ECO:0007669"/>
    <property type="project" value="InterPro"/>
</dbReference>
<dbReference type="Proteomes" id="UP000029445">
    <property type="component" value="Chromosome 8"/>
</dbReference>
<comment type="subcellular location">
    <subcellularLocation>
        <location evidence="1 8">Nucleus</location>
    </subcellularLocation>
</comment>
<keyword evidence="11" id="KW-1185">Reference proteome</keyword>
<organism evidence="10 11">
    <name type="scientific">Cryptococcus deuterogattii (strain R265)</name>
    <name type="common">Cryptococcus gattii VGII (strain R265)</name>
    <dbReference type="NCBI Taxonomy" id="294750"/>
    <lineage>
        <taxon>Eukaryota</taxon>
        <taxon>Fungi</taxon>
        <taxon>Dikarya</taxon>
        <taxon>Basidiomycota</taxon>
        <taxon>Agaricomycotina</taxon>
        <taxon>Tremellomycetes</taxon>
        <taxon>Tremellales</taxon>
        <taxon>Cryptococcaceae</taxon>
        <taxon>Cryptococcus</taxon>
        <taxon>Cryptococcus gattii species complex</taxon>
    </lineage>
</organism>
<evidence type="ECO:0000256" key="4">
    <source>
        <dbReference type="ARBA" id="ARBA00023015"/>
    </source>
</evidence>
<dbReference type="OrthoDB" id="10251234at2759"/>
<dbReference type="GO" id="GO:0016592">
    <property type="term" value="C:mediator complex"/>
    <property type="evidence" value="ECO:0007669"/>
    <property type="project" value="InterPro"/>
</dbReference>